<evidence type="ECO:0000313" key="4">
    <source>
        <dbReference type="Proteomes" id="UP000750334"/>
    </source>
</evidence>
<dbReference type="InterPro" id="IPR019622">
    <property type="entry name" value="Rrn9_dom"/>
</dbReference>
<feature type="domain" description="Rrn9" evidence="2">
    <location>
        <begin position="53"/>
        <end position="118"/>
    </location>
</feature>
<feature type="region of interest" description="Disordered" evidence="1">
    <location>
        <begin position="1"/>
        <end position="27"/>
    </location>
</feature>
<reference evidence="3 4" key="1">
    <citation type="submission" date="2020-11" db="EMBL/GenBank/DDBJ databases">
        <title>Kefir isolates.</title>
        <authorList>
            <person name="Marcisauskas S."/>
            <person name="Kim Y."/>
            <person name="Blasche S."/>
        </authorList>
    </citation>
    <scope>NUCLEOTIDE SEQUENCE [LARGE SCALE GENOMIC DNA]</scope>
    <source>
        <strain evidence="3 4">OG2</strain>
    </source>
</reference>
<dbReference type="Proteomes" id="UP000750334">
    <property type="component" value="Unassembled WGS sequence"/>
</dbReference>
<gene>
    <name evidence="3" type="ORF">C6P45_001186</name>
</gene>
<dbReference type="Pfam" id="PF10680">
    <property type="entry name" value="RRN9"/>
    <property type="match status" value="1"/>
</dbReference>
<accession>A0A9P6WG58</accession>
<dbReference type="EMBL" id="PUHR01000015">
    <property type="protein sequence ID" value="KAG0671172.1"/>
    <property type="molecule type" value="Genomic_DNA"/>
</dbReference>
<evidence type="ECO:0000313" key="3">
    <source>
        <dbReference type="EMBL" id="KAG0671172.1"/>
    </source>
</evidence>
<evidence type="ECO:0000259" key="2">
    <source>
        <dbReference type="Pfam" id="PF10680"/>
    </source>
</evidence>
<protein>
    <recommendedName>
        <fullName evidence="2">Rrn9 domain-containing protein</fullName>
    </recommendedName>
</protein>
<sequence length="391" mass="45313">MNDLSDEPSEQHDQLTDDREDITTNEADDRIIKSLTREEKQIIESANEILNSLEHVHRTDLTLHLYSSFLLKKLILKANEKEYFQEAKQLIQSEIKDSWVSWPNPATIIDPKTDKIYEDIDLINDNRQIKAEPAVIRPNEVSSNALAHSKNMLSLEFSSHWQHLLSESSQKADIPLDVDKTDIPTDISNSIFNKLDHFFSGLHHKVAKQNKITVSKSKQGTPQNEVNQTTIEIEKDSTHINKKIRLSYRDIIERACQMSENTDELYVKSLELFNDIPNTFDKNSFKLPKKVLKKYRYNASAQSSSALMGVYSKADKKQTEMALNRKTFYEVQGFKTDNDKLLDDFILKKQEILIPKQKRERSLVSRALEPNTGDYEAYDMDDYTIDLDRLQ</sequence>
<organism evidence="3 4">
    <name type="scientific">Maudiozyma exigua</name>
    <name type="common">Yeast</name>
    <name type="synonym">Kazachstania exigua</name>
    <dbReference type="NCBI Taxonomy" id="34358"/>
    <lineage>
        <taxon>Eukaryota</taxon>
        <taxon>Fungi</taxon>
        <taxon>Dikarya</taxon>
        <taxon>Ascomycota</taxon>
        <taxon>Saccharomycotina</taxon>
        <taxon>Saccharomycetes</taxon>
        <taxon>Saccharomycetales</taxon>
        <taxon>Saccharomycetaceae</taxon>
        <taxon>Maudiozyma</taxon>
    </lineage>
</organism>
<name>A0A9P6WG58_MAUEX</name>
<dbReference type="AlphaFoldDB" id="A0A9P6WG58"/>
<dbReference type="OrthoDB" id="4068335at2759"/>
<comment type="caution">
    <text evidence="3">The sequence shown here is derived from an EMBL/GenBank/DDBJ whole genome shotgun (WGS) entry which is preliminary data.</text>
</comment>
<keyword evidence="4" id="KW-1185">Reference proteome</keyword>
<evidence type="ECO:0000256" key="1">
    <source>
        <dbReference type="SAM" id="MobiDB-lite"/>
    </source>
</evidence>
<proteinExistence type="predicted"/>